<protein>
    <submittedName>
        <fullName evidence="2">FHA domain-containing protein</fullName>
    </submittedName>
</protein>
<evidence type="ECO:0000259" key="1">
    <source>
        <dbReference type="PROSITE" id="PS50006"/>
    </source>
</evidence>
<dbReference type="InterPro" id="IPR000253">
    <property type="entry name" value="FHA_dom"/>
</dbReference>
<dbReference type="InterPro" id="IPR008984">
    <property type="entry name" value="SMAD_FHA_dom_sf"/>
</dbReference>
<dbReference type="PROSITE" id="PS50006">
    <property type="entry name" value="FHA_DOMAIN"/>
    <property type="match status" value="1"/>
</dbReference>
<feature type="domain" description="FHA" evidence="1">
    <location>
        <begin position="118"/>
        <end position="171"/>
    </location>
</feature>
<keyword evidence="3" id="KW-1185">Reference proteome</keyword>
<name>A0ABR7T0K6_HELCL</name>
<reference evidence="2 3" key="1">
    <citation type="submission" date="2020-07" db="EMBL/GenBank/DDBJ databases">
        <title>Draft whole-genome sequence of Heliobacterium chlorum DSM 3682, type strain.</title>
        <authorList>
            <person name="Kyndt J.A."/>
            <person name="Meyer T.E."/>
            <person name="Imhoff J.F."/>
        </authorList>
    </citation>
    <scope>NUCLEOTIDE SEQUENCE [LARGE SCALE GENOMIC DNA]</scope>
    <source>
        <strain evidence="2 3">DSM 3682</strain>
    </source>
</reference>
<proteinExistence type="predicted"/>
<dbReference type="Proteomes" id="UP000617402">
    <property type="component" value="Unassembled WGS sequence"/>
</dbReference>
<dbReference type="Pfam" id="PF16697">
    <property type="entry name" value="Yop-YscD_cpl"/>
    <property type="match status" value="1"/>
</dbReference>
<dbReference type="InterPro" id="IPR032030">
    <property type="entry name" value="YscD_cytoplasmic_dom"/>
</dbReference>
<dbReference type="Gene3D" id="2.60.200.20">
    <property type="match status" value="1"/>
</dbReference>
<gene>
    <name evidence="2" type="ORF">H1S01_07330</name>
</gene>
<evidence type="ECO:0000313" key="2">
    <source>
        <dbReference type="EMBL" id="MBC9784322.1"/>
    </source>
</evidence>
<comment type="caution">
    <text evidence="2">The sequence shown here is derived from an EMBL/GenBank/DDBJ whole genome shotgun (WGS) entry which is preliminary data.</text>
</comment>
<dbReference type="CDD" id="cd00060">
    <property type="entry name" value="FHA"/>
    <property type="match status" value="1"/>
</dbReference>
<organism evidence="2 3">
    <name type="scientific">Heliobacterium chlorum</name>
    <dbReference type="NCBI Taxonomy" id="2698"/>
    <lineage>
        <taxon>Bacteria</taxon>
        <taxon>Bacillati</taxon>
        <taxon>Bacillota</taxon>
        <taxon>Clostridia</taxon>
        <taxon>Eubacteriales</taxon>
        <taxon>Heliobacteriaceae</taxon>
        <taxon>Heliobacterium</taxon>
    </lineage>
</organism>
<dbReference type="SUPFAM" id="SSF49879">
    <property type="entry name" value="SMAD/FHA domain"/>
    <property type="match status" value="1"/>
</dbReference>
<evidence type="ECO:0000313" key="3">
    <source>
        <dbReference type="Proteomes" id="UP000617402"/>
    </source>
</evidence>
<accession>A0ABR7T0K6</accession>
<dbReference type="EMBL" id="JACVHF010000005">
    <property type="protein sequence ID" value="MBC9784322.1"/>
    <property type="molecule type" value="Genomic_DNA"/>
</dbReference>
<sequence>MTMKRCSNGHYYDPQMHSTCPYCGIANFDPSVTRPLSSGTFPLMEVPPTQAKRPDYGVPSLPQASPPVWPQLQTPQQEQIPPTRGITQVKGCDPVVGWLVCVEGAELGKDYRLHSEKNFIGRSEKMDVVIRDDETISRENHAIVSYDPKKNSFRLHPGDGRGLVYINGEEVTIPIPIEAYDMIEIGETTLQFVPFCGDRFQWKKDKA</sequence>